<accession>A0ABS3RHS5</accession>
<dbReference type="Gene3D" id="1.20.140.10">
    <property type="entry name" value="Butyryl-CoA Dehydrogenase, subunit A, domain 3"/>
    <property type="match status" value="1"/>
</dbReference>
<dbReference type="SUPFAM" id="SSF56645">
    <property type="entry name" value="Acyl-CoA dehydrogenase NM domain-like"/>
    <property type="match status" value="1"/>
</dbReference>
<dbReference type="InterPro" id="IPR046373">
    <property type="entry name" value="Acyl-CoA_Oxase/DH_mid-dom_sf"/>
</dbReference>
<dbReference type="Gene3D" id="2.40.110.10">
    <property type="entry name" value="Butyryl-CoA Dehydrogenase, subunit A, domain 2"/>
    <property type="match status" value="1"/>
</dbReference>
<gene>
    <name evidence="4" type="ORF">J4709_01610</name>
</gene>
<dbReference type="Pfam" id="PF08028">
    <property type="entry name" value="Acyl-CoA_dh_2"/>
    <property type="match status" value="1"/>
</dbReference>
<dbReference type="SUPFAM" id="SSF47203">
    <property type="entry name" value="Acyl-CoA dehydrogenase C-terminal domain-like"/>
    <property type="match status" value="1"/>
</dbReference>
<proteinExistence type="predicted"/>
<name>A0ABS3RHS5_9ACTN</name>
<dbReference type="InterPro" id="IPR009100">
    <property type="entry name" value="AcylCoA_DH/oxidase_NM_dom_sf"/>
</dbReference>
<dbReference type="InterPro" id="IPR036250">
    <property type="entry name" value="AcylCo_DH-like_C"/>
</dbReference>
<keyword evidence="5" id="KW-1185">Reference proteome</keyword>
<comment type="caution">
    <text evidence="4">The sequence shown here is derived from an EMBL/GenBank/DDBJ whole genome shotgun (WGS) entry which is preliminary data.</text>
</comment>
<feature type="domain" description="Acyl-CoA dehydrogenase C-terminal" evidence="3">
    <location>
        <begin position="233"/>
        <end position="368"/>
    </location>
</feature>
<protein>
    <submittedName>
        <fullName evidence="4">Acyl-CoA dehydrogenase family protein</fullName>
    </submittedName>
</protein>
<dbReference type="RefSeq" id="WP_208236038.1">
    <property type="nucleotide sequence ID" value="NZ_JAGEPF010000001.1"/>
</dbReference>
<dbReference type="PANTHER" id="PTHR43884">
    <property type="entry name" value="ACYL-COA DEHYDROGENASE"/>
    <property type="match status" value="1"/>
</dbReference>
<dbReference type="InterPro" id="IPR013786">
    <property type="entry name" value="AcylCoA_DH/ox_N"/>
</dbReference>
<evidence type="ECO:0000313" key="4">
    <source>
        <dbReference type="EMBL" id="MBO2456284.1"/>
    </source>
</evidence>
<dbReference type="EMBL" id="JAGEPF010000001">
    <property type="protein sequence ID" value="MBO2456284.1"/>
    <property type="molecule type" value="Genomic_DNA"/>
</dbReference>
<dbReference type="InterPro" id="IPR013107">
    <property type="entry name" value="Acyl-CoA_DH_C"/>
</dbReference>
<dbReference type="PANTHER" id="PTHR43884:SF12">
    <property type="entry name" value="ISOVALERYL-COA DEHYDROGENASE, MITOCHONDRIAL-RELATED"/>
    <property type="match status" value="1"/>
</dbReference>
<evidence type="ECO:0000256" key="1">
    <source>
        <dbReference type="ARBA" id="ARBA00023002"/>
    </source>
</evidence>
<dbReference type="PIRSF" id="PIRSF016578">
    <property type="entry name" value="HsaA"/>
    <property type="match status" value="1"/>
</dbReference>
<dbReference type="Gene3D" id="1.10.540.10">
    <property type="entry name" value="Acyl-CoA dehydrogenase/oxidase, N-terminal domain"/>
    <property type="match status" value="1"/>
</dbReference>
<evidence type="ECO:0000259" key="3">
    <source>
        <dbReference type="Pfam" id="PF08028"/>
    </source>
</evidence>
<organism evidence="4 5">
    <name type="scientific">Actinomadura violacea</name>
    <dbReference type="NCBI Taxonomy" id="2819934"/>
    <lineage>
        <taxon>Bacteria</taxon>
        <taxon>Bacillati</taxon>
        <taxon>Actinomycetota</taxon>
        <taxon>Actinomycetes</taxon>
        <taxon>Streptosporangiales</taxon>
        <taxon>Thermomonosporaceae</taxon>
        <taxon>Actinomadura</taxon>
    </lineage>
</organism>
<sequence length="395" mass="40420">MTTTTCDQPARRAAPRDHAGWLELARTTAAGPAVDDPDGRHAGRPQAPAVEALRRAGLSTLLIPARCGGGGATWRTAYQVVREVAAVNGDIGLLLGHHYLLSWTPALVGTDEDRERVWSGAAAGCQVWGGAPDPRDTSLTLTPRPHGGSTLDGATAITSGAVLADRLAVGATRAGTGEPLMVLVDPAGPGVALSPDEGPGGTVRFAGAAVSGHDVIARDGASASPLTAPAIQLVFAQLYIGIAEGALDAARAHAVARSRPWPLGQARRTGGDAYLSGAYGGLLAQVRAARALADQAVDDLAPALHGEGGAGPAGRWHCEAAVMAATAKIAAAQASLAVASRVFELAGADSARARPGLARFWRYARALRDPVAHRQAEVGREFLTGEFPPERKAPP</sequence>
<dbReference type="Pfam" id="PF02771">
    <property type="entry name" value="Acyl-CoA_dh_N"/>
    <property type="match status" value="1"/>
</dbReference>
<dbReference type="Proteomes" id="UP000680206">
    <property type="component" value="Unassembled WGS sequence"/>
</dbReference>
<keyword evidence="1" id="KW-0560">Oxidoreductase</keyword>
<evidence type="ECO:0000313" key="5">
    <source>
        <dbReference type="Proteomes" id="UP000680206"/>
    </source>
</evidence>
<reference evidence="4 5" key="1">
    <citation type="submission" date="2021-03" db="EMBL/GenBank/DDBJ databases">
        <title>Actinomadura violae sp. nov., isolated from lichen in Thailand.</title>
        <authorList>
            <person name="Kanchanasin P."/>
            <person name="Saeng-In P."/>
            <person name="Phongsopitanun W."/>
            <person name="Yuki M."/>
            <person name="Kudo T."/>
            <person name="Ohkuma M."/>
            <person name="Tanasupawat S."/>
        </authorList>
    </citation>
    <scope>NUCLEOTIDE SEQUENCE [LARGE SCALE GENOMIC DNA]</scope>
    <source>
        <strain evidence="4 5">LCR2-06</strain>
    </source>
</reference>
<evidence type="ECO:0000259" key="2">
    <source>
        <dbReference type="Pfam" id="PF02771"/>
    </source>
</evidence>
<feature type="domain" description="Acyl-CoA dehydrogenase/oxidase N-terminal" evidence="2">
    <location>
        <begin position="34"/>
        <end position="124"/>
    </location>
</feature>
<dbReference type="InterPro" id="IPR037069">
    <property type="entry name" value="AcylCoA_DH/ox_N_sf"/>
</dbReference>